<dbReference type="InterPro" id="IPR007433">
    <property type="entry name" value="DUF481"/>
</dbReference>
<protein>
    <submittedName>
        <fullName evidence="2">Salt-stress induced outer membrane protein</fullName>
    </submittedName>
</protein>
<dbReference type="Pfam" id="PF04338">
    <property type="entry name" value="DUF481"/>
    <property type="match status" value="1"/>
</dbReference>
<keyword evidence="3" id="KW-1185">Reference proteome</keyword>
<feature type="signal peptide" evidence="1">
    <location>
        <begin position="1"/>
        <end position="18"/>
    </location>
</feature>
<organism evidence="2 3">
    <name type="scientific">Hydrogenimonas cancrithermarum</name>
    <dbReference type="NCBI Taxonomy" id="2993563"/>
    <lineage>
        <taxon>Bacteria</taxon>
        <taxon>Pseudomonadati</taxon>
        <taxon>Campylobacterota</taxon>
        <taxon>Epsilonproteobacteria</taxon>
        <taxon>Campylobacterales</taxon>
        <taxon>Hydrogenimonadaceae</taxon>
        <taxon>Hydrogenimonas</taxon>
    </lineage>
</organism>
<name>A0ABN6WUP7_9BACT</name>
<proteinExistence type="predicted"/>
<evidence type="ECO:0000256" key="1">
    <source>
        <dbReference type="SAM" id="SignalP"/>
    </source>
</evidence>
<feature type="chain" id="PRO_5046687162" evidence="1">
    <location>
        <begin position="19"/>
        <end position="238"/>
    </location>
</feature>
<gene>
    <name evidence="2" type="ORF">HCR_10130</name>
</gene>
<evidence type="ECO:0000313" key="3">
    <source>
        <dbReference type="Proteomes" id="UP001321445"/>
    </source>
</evidence>
<sequence>MNMKRVALIALAGCSLWAAEPAGTFKQSVELGYIGSTGNTDSQSFNGVYKNDYQYDEKTDMHTKVDILYGEKSGEKSDERYRLFYDVNHYYNGDVFTYGEASALRNTFEGYNQQYNFGAGLGYNIFKDEKQFLKGKAGLQYRRSNFTDEPSDNFYYLKGGLDYTYNMTNDNQFTAKWDVLDNLKRVKDVETVIDLGLKILIVDKLSFRLGFELKYDNVPPVGKKKTDTTTTAGIVYSF</sequence>
<evidence type="ECO:0000313" key="2">
    <source>
        <dbReference type="EMBL" id="BDY12701.1"/>
    </source>
</evidence>
<accession>A0ABN6WUP7</accession>
<keyword evidence="1" id="KW-0732">Signal</keyword>
<dbReference type="EMBL" id="AP027370">
    <property type="protein sequence ID" value="BDY12701.1"/>
    <property type="molecule type" value="Genomic_DNA"/>
</dbReference>
<reference evidence="2 3" key="1">
    <citation type="submission" date="2023-03" db="EMBL/GenBank/DDBJ databases">
        <title>Description of Hydrogenimonas sp. ISO32.</title>
        <authorList>
            <person name="Mino S."/>
            <person name="Fukazawa S."/>
            <person name="Sawabe T."/>
        </authorList>
    </citation>
    <scope>NUCLEOTIDE SEQUENCE [LARGE SCALE GENOMIC DNA]</scope>
    <source>
        <strain evidence="2 3">ISO32</strain>
    </source>
</reference>
<dbReference type="Proteomes" id="UP001321445">
    <property type="component" value="Chromosome"/>
</dbReference>